<dbReference type="PANTHER" id="PTHR33343:SF1">
    <property type="entry name" value="LARGE RIBOSOMAL SUBUNIT PROTEIN BL35M"/>
    <property type="match status" value="1"/>
</dbReference>
<keyword evidence="9" id="KW-1185">Reference proteome</keyword>
<dbReference type="Gene3D" id="4.10.410.60">
    <property type="match status" value="1"/>
</dbReference>
<comment type="caution">
    <text evidence="8">The sequence shown here is derived from an EMBL/GenBank/DDBJ whole genome shotgun (WGS) entry which is preliminary data.</text>
</comment>
<evidence type="ECO:0000256" key="5">
    <source>
        <dbReference type="HAMAP-Rule" id="MF_00514"/>
    </source>
</evidence>
<keyword evidence="3 5" id="KW-0687">Ribonucleoprotein</keyword>
<evidence type="ECO:0000313" key="9">
    <source>
        <dbReference type="Proteomes" id="UP000321440"/>
    </source>
</evidence>
<dbReference type="NCBIfam" id="TIGR00001">
    <property type="entry name" value="rpmI_bact"/>
    <property type="match status" value="1"/>
</dbReference>
<dbReference type="OrthoDB" id="47476at2"/>
<dbReference type="RefSeq" id="WP_146816175.1">
    <property type="nucleotide sequence ID" value="NZ_BJYA01000011.1"/>
</dbReference>
<comment type="similarity">
    <text evidence="1 5 6">Belongs to the bacterial ribosomal protein bL35 family.</text>
</comment>
<dbReference type="InterPro" id="IPR037229">
    <property type="entry name" value="Ribosomal_bL35_sf"/>
</dbReference>
<accession>A0A511W440</accession>
<dbReference type="FunFam" id="4.10.410.60:FF:000001">
    <property type="entry name" value="50S ribosomal protein L35"/>
    <property type="match status" value="1"/>
</dbReference>
<dbReference type="InterPro" id="IPR001706">
    <property type="entry name" value="Ribosomal_bL35"/>
</dbReference>
<dbReference type="InterPro" id="IPR018265">
    <property type="entry name" value="Ribosomal_bL35_CS"/>
</dbReference>
<name>A0A511W440_9BACI</name>
<keyword evidence="2 5" id="KW-0689">Ribosomal protein</keyword>
<dbReference type="Proteomes" id="UP000321440">
    <property type="component" value="Unassembled WGS sequence"/>
</dbReference>
<feature type="compositionally biased region" description="Basic residues" evidence="7">
    <location>
        <begin position="33"/>
        <end position="45"/>
    </location>
</feature>
<dbReference type="GO" id="GO:0006412">
    <property type="term" value="P:translation"/>
    <property type="evidence" value="ECO:0007669"/>
    <property type="project" value="UniProtKB-UniRule"/>
</dbReference>
<reference evidence="8 9" key="1">
    <citation type="submission" date="2019-07" db="EMBL/GenBank/DDBJ databases">
        <title>Whole genome shotgun sequence of Alkalibacillus haloalkaliphilus NBRC 103110.</title>
        <authorList>
            <person name="Hosoyama A."/>
            <person name="Uohara A."/>
            <person name="Ohji S."/>
            <person name="Ichikawa N."/>
        </authorList>
    </citation>
    <scope>NUCLEOTIDE SEQUENCE [LARGE SCALE GENOMIC DNA]</scope>
    <source>
        <strain evidence="8 9">NBRC 103110</strain>
    </source>
</reference>
<dbReference type="PANTHER" id="PTHR33343">
    <property type="entry name" value="54S RIBOSOMAL PROTEIN BL35M"/>
    <property type="match status" value="1"/>
</dbReference>
<protein>
    <recommendedName>
        <fullName evidence="4 5">Large ribosomal subunit protein bL35</fullName>
    </recommendedName>
</protein>
<dbReference type="PRINTS" id="PR00064">
    <property type="entry name" value="RIBOSOMALL35"/>
</dbReference>
<dbReference type="GO" id="GO:0003735">
    <property type="term" value="F:structural constituent of ribosome"/>
    <property type="evidence" value="ECO:0007669"/>
    <property type="project" value="InterPro"/>
</dbReference>
<feature type="compositionally biased region" description="Basic residues" evidence="7">
    <location>
        <begin position="1"/>
        <end position="26"/>
    </location>
</feature>
<evidence type="ECO:0000256" key="3">
    <source>
        <dbReference type="ARBA" id="ARBA00023274"/>
    </source>
</evidence>
<evidence type="ECO:0000313" key="8">
    <source>
        <dbReference type="EMBL" id="GEN45866.1"/>
    </source>
</evidence>
<gene>
    <name evidence="5 8" type="primary">rpmI</name>
    <name evidence="8" type="ORF">AHA02nite_16420</name>
</gene>
<evidence type="ECO:0000256" key="7">
    <source>
        <dbReference type="SAM" id="MobiDB-lite"/>
    </source>
</evidence>
<dbReference type="AlphaFoldDB" id="A0A511W440"/>
<proteinExistence type="inferred from homology"/>
<evidence type="ECO:0000256" key="6">
    <source>
        <dbReference type="RuleBase" id="RU000568"/>
    </source>
</evidence>
<organism evidence="8 9">
    <name type="scientific">Alkalibacillus haloalkaliphilus</name>
    <dbReference type="NCBI Taxonomy" id="94136"/>
    <lineage>
        <taxon>Bacteria</taxon>
        <taxon>Bacillati</taxon>
        <taxon>Bacillota</taxon>
        <taxon>Bacilli</taxon>
        <taxon>Bacillales</taxon>
        <taxon>Bacillaceae</taxon>
        <taxon>Alkalibacillus</taxon>
    </lineage>
</organism>
<feature type="region of interest" description="Disordered" evidence="7">
    <location>
        <begin position="1"/>
        <end position="51"/>
    </location>
</feature>
<dbReference type="SUPFAM" id="SSF143034">
    <property type="entry name" value="L35p-like"/>
    <property type="match status" value="1"/>
</dbReference>
<dbReference type="HAMAP" id="MF_00514">
    <property type="entry name" value="Ribosomal_bL35"/>
    <property type="match status" value="1"/>
</dbReference>
<dbReference type="EMBL" id="BJYA01000011">
    <property type="protein sequence ID" value="GEN45866.1"/>
    <property type="molecule type" value="Genomic_DNA"/>
</dbReference>
<dbReference type="GO" id="GO:0022625">
    <property type="term" value="C:cytosolic large ribosomal subunit"/>
    <property type="evidence" value="ECO:0007669"/>
    <property type="project" value="TreeGrafter"/>
</dbReference>
<evidence type="ECO:0000256" key="2">
    <source>
        <dbReference type="ARBA" id="ARBA00022980"/>
    </source>
</evidence>
<evidence type="ECO:0000256" key="4">
    <source>
        <dbReference type="ARBA" id="ARBA00071664"/>
    </source>
</evidence>
<dbReference type="InterPro" id="IPR021137">
    <property type="entry name" value="Ribosomal_bL35-like"/>
</dbReference>
<evidence type="ECO:0000256" key="1">
    <source>
        <dbReference type="ARBA" id="ARBA00006598"/>
    </source>
</evidence>
<sequence length="65" mass="7692">MPKMKTHKSSQKRFKKTGTGKFKRSHAFTSHLFRNKTKAQKRRLAKSNLVAKSDEDRLKKLMPYK</sequence>
<dbReference type="PROSITE" id="PS00936">
    <property type="entry name" value="RIBOSOMAL_L35"/>
    <property type="match status" value="1"/>
</dbReference>
<dbReference type="Pfam" id="PF01632">
    <property type="entry name" value="Ribosomal_L35p"/>
    <property type="match status" value="1"/>
</dbReference>